<feature type="compositionally biased region" description="Basic residues" evidence="1">
    <location>
        <begin position="1"/>
        <end position="18"/>
    </location>
</feature>
<organism evidence="2 3">
    <name type="scientific">Gossypium barbadense</name>
    <name type="common">Sea Island cotton</name>
    <name type="synonym">Hibiscus barbadensis</name>
    <dbReference type="NCBI Taxonomy" id="3634"/>
    <lineage>
        <taxon>Eukaryota</taxon>
        <taxon>Viridiplantae</taxon>
        <taxon>Streptophyta</taxon>
        <taxon>Embryophyta</taxon>
        <taxon>Tracheophyta</taxon>
        <taxon>Spermatophyta</taxon>
        <taxon>Magnoliopsida</taxon>
        <taxon>eudicotyledons</taxon>
        <taxon>Gunneridae</taxon>
        <taxon>Pentapetalae</taxon>
        <taxon>rosids</taxon>
        <taxon>malvids</taxon>
        <taxon>Malvales</taxon>
        <taxon>Malvaceae</taxon>
        <taxon>Malvoideae</taxon>
        <taxon>Gossypium</taxon>
    </lineage>
</organism>
<dbReference type="Proteomes" id="UP000239757">
    <property type="component" value="Unassembled WGS sequence"/>
</dbReference>
<dbReference type="EMBL" id="KZ666161">
    <property type="protein sequence ID" value="PPR95905.1"/>
    <property type="molecule type" value="Genomic_DNA"/>
</dbReference>
<dbReference type="AlphaFoldDB" id="A0A2P5WXT0"/>
<reference evidence="2 3" key="1">
    <citation type="submission" date="2015-01" db="EMBL/GenBank/DDBJ databases">
        <title>Genome of allotetraploid Gossypium barbadense reveals genomic plasticity and fiber elongation in cotton evolution.</title>
        <authorList>
            <person name="Chen X."/>
            <person name="Liu X."/>
            <person name="Zhao B."/>
            <person name="Zheng H."/>
            <person name="Hu Y."/>
            <person name="Lu G."/>
            <person name="Yang C."/>
            <person name="Chen J."/>
            <person name="Shan C."/>
            <person name="Zhang L."/>
            <person name="Zhou Y."/>
            <person name="Wang L."/>
            <person name="Guo W."/>
            <person name="Bai Y."/>
            <person name="Ruan J."/>
            <person name="Shangguan X."/>
            <person name="Mao Y."/>
            <person name="Jiang J."/>
            <person name="Zhu Y."/>
            <person name="Lei J."/>
            <person name="Kang H."/>
            <person name="Chen S."/>
            <person name="He X."/>
            <person name="Wang R."/>
            <person name="Wang Y."/>
            <person name="Chen J."/>
            <person name="Wang L."/>
            <person name="Yu S."/>
            <person name="Wang B."/>
            <person name="Wei J."/>
            <person name="Song S."/>
            <person name="Lu X."/>
            <person name="Gao Z."/>
            <person name="Gu W."/>
            <person name="Deng X."/>
            <person name="Ma D."/>
            <person name="Wang S."/>
            <person name="Liang W."/>
            <person name="Fang L."/>
            <person name="Cai C."/>
            <person name="Zhu X."/>
            <person name="Zhou B."/>
            <person name="Zhang Y."/>
            <person name="Chen Z."/>
            <person name="Xu S."/>
            <person name="Zhu R."/>
            <person name="Wang S."/>
            <person name="Zhang T."/>
            <person name="Zhao G."/>
        </authorList>
    </citation>
    <scope>NUCLEOTIDE SEQUENCE [LARGE SCALE GENOMIC DNA]</scope>
    <source>
        <strain evidence="3">cv. Xinhai21</strain>
        <tissue evidence="2">Leaf</tissue>
    </source>
</reference>
<sequence>MPSSRGKKAAIPALKKRNGASSSSGPTAEICHPFLQFLIGPQEELFQILRARPLEVGRCIDWAALEQIQLVDAIRALLTTDPWGLFFEIIELTYLKLRMELCSTFHLQTMMDRFDDQGTIQFHLSGLAAS</sequence>
<protein>
    <submittedName>
        <fullName evidence="2">Uncharacterized protein</fullName>
    </submittedName>
</protein>
<feature type="region of interest" description="Disordered" evidence="1">
    <location>
        <begin position="1"/>
        <end position="26"/>
    </location>
</feature>
<gene>
    <name evidence="2" type="ORF">GOBAR_AA24763</name>
</gene>
<evidence type="ECO:0000313" key="2">
    <source>
        <dbReference type="EMBL" id="PPR95905.1"/>
    </source>
</evidence>
<accession>A0A2P5WXT0</accession>
<proteinExistence type="predicted"/>
<dbReference type="OrthoDB" id="1828268at2759"/>
<evidence type="ECO:0000313" key="3">
    <source>
        <dbReference type="Proteomes" id="UP000239757"/>
    </source>
</evidence>
<name>A0A2P5WXT0_GOSBA</name>
<evidence type="ECO:0000256" key="1">
    <source>
        <dbReference type="SAM" id="MobiDB-lite"/>
    </source>
</evidence>